<dbReference type="EC" id="2.7.1.67" evidence="2"/>
<evidence type="ECO:0000259" key="5">
    <source>
        <dbReference type="PROSITE" id="PS50290"/>
    </source>
</evidence>
<dbReference type="AlphaFoldDB" id="A0AAU9J6U1"/>
<evidence type="ECO:0000313" key="6">
    <source>
        <dbReference type="EMBL" id="CAG9320995.1"/>
    </source>
</evidence>
<dbReference type="SMART" id="SM00146">
    <property type="entry name" value="PI3Kc"/>
    <property type="match status" value="1"/>
</dbReference>
<protein>
    <recommendedName>
        <fullName evidence="2">1-phosphatidylinositol 4-kinase</fullName>
        <ecNumber evidence="2">2.7.1.67</ecNumber>
    </recommendedName>
</protein>
<dbReference type="FunFam" id="1.10.1070.11:FF:000016">
    <property type="entry name" value="PIK1p Phosphatidylinositol 4-kinase"/>
    <property type="match status" value="1"/>
</dbReference>
<dbReference type="GO" id="GO:0048015">
    <property type="term" value="P:phosphatidylinositol-mediated signaling"/>
    <property type="evidence" value="ECO:0007669"/>
    <property type="project" value="TreeGrafter"/>
</dbReference>
<dbReference type="PANTHER" id="PTHR10048:SF22">
    <property type="entry name" value="PHOSPHATIDYLINOSITOL 4-KINASE BETA"/>
    <property type="match status" value="1"/>
</dbReference>
<dbReference type="Pfam" id="PF00454">
    <property type="entry name" value="PI3_PI4_kinase"/>
    <property type="match status" value="1"/>
</dbReference>
<sequence length="632" mass="73354">MAGKLDLISICPCYKAAKRPITSRLKDRWRALVHIINAKYLDTTNSNKEKLATHELILSQVMLIYEDEDVIEDLHMVYMINHSLIEQYLPQICSYISFSISDFSRRLLNEFLLAKCKQSTSFAHAVYWQFMNQINPRLRSSSRIIAIANKVSTASSAAFKHLSSEDTGGTGNLESRNFFKTIDFVQKLVDASQKLISVPKDMRKIALDKMLLEIDEEFLPSKFISLPFKGQERRYLYKIYREYSFPLSTKERVPFQITIGTIENEANWRFNCNEDHEIIEQKLINRSLNRLNLTEIDPDLLEDSGVDEEEVSLIDNKSATQPKTCISCFKNSKEKQKSLFYLRKKPRGLFGETSLKEIEEHVQQSEPEVKLISLIIKANDDIRQEQFASQLVFMFKTIFSQSKLKLWVRDFLVIPVSQNGGIIETIDNAISIDRLKKFDDSFVSLRTYFIDTFGPENSDRFAKATKNFIESLAGYSLFCYLFQVKDRNNGNILIDSEGHIIDIDFGYMLSRTPGSVNFESAPFKLTAEYLEVMGGQSSWLFLEFKKLIIQGFLALREHRYKIVRFVEICMQTSKLQCFEDGEALIEALNARFAPEMSKHQCKHLMLSLIERACDNWRTRWYDIYQQICVGIW</sequence>
<dbReference type="GO" id="GO:0046854">
    <property type="term" value="P:phosphatidylinositol phosphate biosynthetic process"/>
    <property type="evidence" value="ECO:0007669"/>
    <property type="project" value="InterPro"/>
</dbReference>
<reference evidence="6" key="1">
    <citation type="submission" date="2021-09" db="EMBL/GenBank/DDBJ databases">
        <authorList>
            <consortium name="AG Swart"/>
            <person name="Singh M."/>
            <person name="Singh A."/>
            <person name="Seah K."/>
            <person name="Emmerich C."/>
        </authorList>
    </citation>
    <scope>NUCLEOTIDE SEQUENCE</scope>
    <source>
        <strain evidence="6">ATCC30299</strain>
    </source>
</reference>
<dbReference type="InterPro" id="IPR036940">
    <property type="entry name" value="PI3/4_kinase_cat_sf"/>
</dbReference>
<dbReference type="GO" id="GO:0004430">
    <property type="term" value="F:1-phosphatidylinositol 4-kinase activity"/>
    <property type="evidence" value="ECO:0007669"/>
    <property type="project" value="UniProtKB-EC"/>
</dbReference>
<dbReference type="SUPFAM" id="SSF56112">
    <property type="entry name" value="Protein kinase-like (PK-like)"/>
    <property type="match status" value="1"/>
</dbReference>
<dbReference type="Proteomes" id="UP001162131">
    <property type="component" value="Unassembled WGS sequence"/>
</dbReference>
<dbReference type="InterPro" id="IPR011009">
    <property type="entry name" value="Kinase-like_dom_sf"/>
</dbReference>
<dbReference type="PROSITE" id="PS50290">
    <property type="entry name" value="PI3_4_KINASE_3"/>
    <property type="match status" value="1"/>
</dbReference>
<dbReference type="Gene3D" id="1.10.1070.11">
    <property type="entry name" value="Phosphatidylinositol 3-/4-kinase, catalytic domain"/>
    <property type="match status" value="1"/>
</dbReference>
<evidence type="ECO:0000256" key="3">
    <source>
        <dbReference type="ARBA" id="ARBA00022679"/>
    </source>
</evidence>
<keyword evidence="4" id="KW-0418">Kinase</keyword>
<evidence type="ECO:0000256" key="2">
    <source>
        <dbReference type="ARBA" id="ARBA00012169"/>
    </source>
</evidence>
<evidence type="ECO:0000256" key="4">
    <source>
        <dbReference type="ARBA" id="ARBA00022777"/>
    </source>
</evidence>
<accession>A0AAU9J6U1</accession>
<dbReference type="GO" id="GO:0005737">
    <property type="term" value="C:cytoplasm"/>
    <property type="evidence" value="ECO:0007669"/>
    <property type="project" value="TreeGrafter"/>
</dbReference>
<evidence type="ECO:0000313" key="7">
    <source>
        <dbReference type="Proteomes" id="UP001162131"/>
    </source>
</evidence>
<comment type="catalytic activity">
    <reaction evidence="1">
        <text>a 1,2-diacyl-sn-glycero-3-phospho-(1D-myo-inositol) + ATP = a 1,2-diacyl-sn-glycero-3-phospho-(1D-myo-inositol 4-phosphate) + ADP + H(+)</text>
        <dbReference type="Rhea" id="RHEA:19877"/>
        <dbReference type="ChEBI" id="CHEBI:15378"/>
        <dbReference type="ChEBI" id="CHEBI:30616"/>
        <dbReference type="ChEBI" id="CHEBI:57880"/>
        <dbReference type="ChEBI" id="CHEBI:58178"/>
        <dbReference type="ChEBI" id="CHEBI:456216"/>
        <dbReference type="EC" id="2.7.1.67"/>
    </reaction>
</comment>
<evidence type="ECO:0000256" key="1">
    <source>
        <dbReference type="ARBA" id="ARBA00001686"/>
    </source>
</evidence>
<dbReference type="PROSITE" id="PS00915">
    <property type="entry name" value="PI3_4_KINASE_1"/>
    <property type="match status" value="1"/>
</dbReference>
<dbReference type="GO" id="GO:0016020">
    <property type="term" value="C:membrane"/>
    <property type="evidence" value="ECO:0007669"/>
    <property type="project" value="TreeGrafter"/>
</dbReference>
<dbReference type="EMBL" id="CAJZBQ010000027">
    <property type="protein sequence ID" value="CAG9320995.1"/>
    <property type="molecule type" value="Genomic_DNA"/>
</dbReference>
<dbReference type="Gene3D" id="3.30.1010.10">
    <property type="entry name" value="Phosphatidylinositol 3-kinase Catalytic Subunit, Chain A, domain 4"/>
    <property type="match status" value="1"/>
</dbReference>
<dbReference type="PANTHER" id="PTHR10048">
    <property type="entry name" value="PHOSPHATIDYLINOSITOL KINASE"/>
    <property type="match status" value="1"/>
</dbReference>
<feature type="domain" description="PI3K/PI4K catalytic" evidence="5">
    <location>
        <begin position="333"/>
        <end position="617"/>
    </location>
</feature>
<dbReference type="InterPro" id="IPR018936">
    <property type="entry name" value="PI3/4_kinase_CS"/>
</dbReference>
<dbReference type="InterPro" id="IPR000403">
    <property type="entry name" value="PI3/4_kinase_cat_dom"/>
</dbReference>
<keyword evidence="7" id="KW-1185">Reference proteome</keyword>
<name>A0AAU9J6U1_9CILI</name>
<dbReference type="InterPro" id="IPR015433">
    <property type="entry name" value="PI3/4_kinase"/>
</dbReference>
<proteinExistence type="predicted"/>
<comment type="caution">
    <text evidence="6">The sequence shown here is derived from an EMBL/GenBank/DDBJ whole genome shotgun (WGS) entry which is preliminary data.</text>
</comment>
<keyword evidence="3" id="KW-0808">Transferase</keyword>
<gene>
    <name evidence="6" type="ORF">BSTOLATCC_MIC27567</name>
</gene>
<organism evidence="6 7">
    <name type="scientific">Blepharisma stoltei</name>
    <dbReference type="NCBI Taxonomy" id="1481888"/>
    <lineage>
        <taxon>Eukaryota</taxon>
        <taxon>Sar</taxon>
        <taxon>Alveolata</taxon>
        <taxon>Ciliophora</taxon>
        <taxon>Postciliodesmatophora</taxon>
        <taxon>Heterotrichea</taxon>
        <taxon>Heterotrichida</taxon>
        <taxon>Blepharismidae</taxon>
        <taxon>Blepharisma</taxon>
    </lineage>
</organism>